<dbReference type="Proteomes" id="UP000280834">
    <property type="component" value="Unassembled WGS sequence"/>
</dbReference>
<evidence type="ECO:0000313" key="1">
    <source>
        <dbReference type="EMBL" id="VDO45637.1"/>
    </source>
</evidence>
<reference evidence="3" key="1">
    <citation type="submission" date="2017-02" db="UniProtKB">
        <authorList>
            <consortium name="WormBaseParasite"/>
        </authorList>
    </citation>
    <scope>IDENTIFICATION</scope>
</reference>
<keyword evidence="2" id="KW-1185">Reference proteome</keyword>
<evidence type="ECO:0000313" key="3">
    <source>
        <dbReference type="WBParaSite" id="BTMF_0001539501-mRNA-1"/>
    </source>
</evidence>
<accession>A0A0R3R5V1</accession>
<dbReference type="EMBL" id="UZAG01020050">
    <property type="protein sequence ID" value="VDO45637.1"/>
    <property type="molecule type" value="Genomic_DNA"/>
</dbReference>
<proteinExistence type="predicted"/>
<protein>
    <submittedName>
        <fullName evidence="3">SCPU domain-containing protein</fullName>
    </submittedName>
</protein>
<sequence length="75" mass="7985">MGQSQILEGLSTTNIGPAVTSVQFQSSGCSTSVLYQSTVTPTFYTSTGSPFHSNGAFLPPAVDDRKEYVCFESLI</sequence>
<gene>
    <name evidence="1" type="ORF">BTMF_LOCUS13387</name>
</gene>
<dbReference type="STRING" id="42155.A0A0R3R5V1"/>
<reference evidence="1 2" key="2">
    <citation type="submission" date="2018-11" db="EMBL/GenBank/DDBJ databases">
        <authorList>
            <consortium name="Pathogen Informatics"/>
        </authorList>
    </citation>
    <scope>NUCLEOTIDE SEQUENCE [LARGE SCALE GENOMIC DNA]</scope>
</reference>
<organism evidence="3">
    <name type="scientific">Brugia timori</name>
    <dbReference type="NCBI Taxonomy" id="42155"/>
    <lineage>
        <taxon>Eukaryota</taxon>
        <taxon>Metazoa</taxon>
        <taxon>Ecdysozoa</taxon>
        <taxon>Nematoda</taxon>
        <taxon>Chromadorea</taxon>
        <taxon>Rhabditida</taxon>
        <taxon>Spirurina</taxon>
        <taxon>Spiruromorpha</taxon>
        <taxon>Filarioidea</taxon>
        <taxon>Onchocercidae</taxon>
        <taxon>Brugia</taxon>
    </lineage>
</organism>
<name>A0A0R3R5V1_9BILA</name>
<dbReference type="WBParaSite" id="BTMF_0001539501-mRNA-1">
    <property type="protein sequence ID" value="BTMF_0001539501-mRNA-1"/>
    <property type="gene ID" value="BTMF_0001539501"/>
</dbReference>
<evidence type="ECO:0000313" key="2">
    <source>
        <dbReference type="Proteomes" id="UP000280834"/>
    </source>
</evidence>
<dbReference type="AlphaFoldDB" id="A0A0R3R5V1"/>